<dbReference type="RefSeq" id="WP_344306635.1">
    <property type="nucleotide sequence ID" value="NZ_BAAANO010000005.1"/>
</dbReference>
<sequence>MGFLDALFGRSTPKKADLDALFALPPALLTLEAATGFRPTGVAAVAFREVEGGAFDEVEAESRALLGMDGSTAVRQENDGFGFTWQVITDSSGDASRLVASLHAVNSSLEVRGFGPMLLCSTVYVAAPDGRRAALVYLYKRGTFYPFAPNGERTRDSALEIHLRGVLAGDLPVEDDLSKWSPVWGAPGMTD</sequence>
<accession>A0ABP5EK31</accession>
<dbReference type="Proteomes" id="UP001500755">
    <property type="component" value="Unassembled WGS sequence"/>
</dbReference>
<protein>
    <submittedName>
        <fullName evidence="1">Uncharacterized protein</fullName>
    </submittedName>
</protein>
<organism evidence="1 2">
    <name type="scientific">Brevibacterium samyangense</name>
    <dbReference type="NCBI Taxonomy" id="366888"/>
    <lineage>
        <taxon>Bacteria</taxon>
        <taxon>Bacillati</taxon>
        <taxon>Actinomycetota</taxon>
        <taxon>Actinomycetes</taxon>
        <taxon>Micrococcales</taxon>
        <taxon>Brevibacteriaceae</taxon>
        <taxon>Brevibacterium</taxon>
    </lineage>
</organism>
<dbReference type="InterPro" id="IPR054383">
    <property type="entry name" value="PspAB-like"/>
</dbReference>
<evidence type="ECO:0000313" key="2">
    <source>
        <dbReference type="Proteomes" id="UP001500755"/>
    </source>
</evidence>
<proteinExistence type="predicted"/>
<reference evidence="2" key="1">
    <citation type="journal article" date="2019" name="Int. J. Syst. Evol. Microbiol.">
        <title>The Global Catalogue of Microorganisms (GCM) 10K type strain sequencing project: providing services to taxonomists for standard genome sequencing and annotation.</title>
        <authorList>
            <consortium name="The Broad Institute Genomics Platform"/>
            <consortium name="The Broad Institute Genome Sequencing Center for Infectious Disease"/>
            <person name="Wu L."/>
            <person name="Ma J."/>
        </authorList>
    </citation>
    <scope>NUCLEOTIDE SEQUENCE [LARGE SCALE GENOMIC DNA]</scope>
    <source>
        <strain evidence="2">JCM 14546</strain>
    </source>
</reference>
<gene>
    <name evidence="1" type="ORF">GCM10009755_04770</name>
</gene>
<dbReference type="Pfam" id="PF22742">
    <property type="entry name" value="PspAB"/>
    <property type="match status" value="1"/>
</dbReference>
<keyword evidence="2" id="KW-1185">Reference proteome</keyword>
<dbReference type="EMBL" id="BAAANO010000005">
    <property type="protein sequence ID" value="GAA2000073.1"/>
    <property type="molecule type" value="Genomic_DNA"/>
</dbReference>
<evidence type="ECO:0000313" key="1">
    <source>
        <dbReference type="EMBL" id="GAA2000073.1"/>
    </source>
</evidence>
<comment type="caution">
    <text evidence="1">The sequence shown here is derived from an EMBL/GenBank/DDBJ whole genome shotgun (WGS) entry which is preliminary data.</text>
</comment>
<name>A0ABP5EK31_9MICO</name>